<dbReference type="InterPro" id="IPR011708">
    <property type="entry name" value="DNA_pol3_alpha_NTPase_dom"/>
</dbReference>
<dbReference type="InterPro" id="IPR049821">
    <property type="entry name" value="PolIIIA_DnaE1_PHP"/>
</dbReference>
<keyword evidence="12" id="KW-1185">Reference proteome</keyword>
<dbReference type="InterPro" id="IPR040982">
    <property type="entry name" value="DNA_pol3_finger"/>
</dbReference>
<feature type="domain" description="Polymerase/histidinol phosphatase N-terminal" evidence="10">
    <location>
        <begin position="7"/>
        <end position="74"/>
    </location>
</feature>
<proteinExistence type="predicted"/>
<evidence type="ECO:0000256" key="5">
    <source>
        <dbReference type="ARBA" id="ARBA00022679"/>
    </source>
</evidence>
<dbReference type="Gene3D" id="1.10.10.1600">
    <property type="entry name" value="Bacterial DNA polymerase III alpha subunit, thumb domain"/>
    <property type="match status" value="1"/>
</dbReference>
<dbReference type="InterPro" id="IPR016195">
    <property type="entry name" value="Pol/histidinol_Pase-like"/>
</dbReference>
<organism evidence="11 12">
    <name type="scientific">Sulfuriferula multivorans</name>
    <dbReference type="NCBI Taxonomy" id="1559896"/>
    <lineage>
        <taxon>Bacteria</taxon>
        <taxon>Pseudomonadati</taxon>
        <taxon>Pseudomonadota</taxon>
        <taxon>Betaproteobacteria</taxon>
        <taxon>Nitrosomonadales</taxon>
        <taxon>Sulfuricellaceae</taxon>
        <taxon>Sulfuriferula</taxon>
    </lineage>
</organism>
<evidence type="ECO:0000313" key="12">
    <source>
        <dbReference type="Proteomes" id="UP000286806"/>
    </source>
</evidence>
<keyword evidence="4" id="KW-0963">Cytoplasm</keyword>
<dbReference type="InterPro" id="IPR004805">
    <property type="entry name" value="DnaE2/DnaE/PolC"/>
</dbReference>
<evidence type="ECO:0000313" key="11">
    <source>
        <dbReference type="EMBL" id="GBL47511.1"/>
    </source>
</evidence>
<dbReference type="Pfam" id="PF14579">
    <property type="entry name" value="HHH_6"/>
    <property type="match status" value="1"/>
</dbReference>
<dbReference type="OrthoDB" id="9803237at2"/>
<dbReference type="EMBL" id="BGOW01000046">
    <property type="protein sequence ID" value="GBL47511.1"/>
    <property type="molecule type" value="Genomic_DNA"/>
</dbReference>
<dbReference type="Gene3D" id="1.10.150.870">
    <property type="match status" value="1"/>
</dbReference>
<dbReference type="PANTHER" id="PTHR32294">
    <property type="entry name" value="DNA POLYMERASE III SUBUNIT ALPHA"/>
    <property type="match status" value="1"/>
</dbReference>
<comment type="subcellular location">
    <subcellularLocation>
        <location evidence="1">Cytoplasm</location>
    </subcellularLocation>
</comment>
<dbReference type="SMART" id="SM00481">
    <property type="entry name" value="POLIIIAc"/>
    <property type="match status" value="1"/>
</dbReference>
<dbReference type="Pfam" id="PF20914">
    <property type="entry name" value="DNA_pol_IIIA_C"/>
    <property type="match status" value="1"/>
</dbReference>
<evidence type="ECO:0000256" key="9">
    <source>
        <dbReference type="ARBA" id="ARBA00049244"/>
    </source>
</evidence>
<evidence type="ECO:0000256" key="2">
    <source>
        <dbReference type="ARBA" id="ARBA00012417"/>
    </source>
</evidence>
<name>A0A401JHN3_9PROT</name>
<keyword evidence="5" id="KW-0808">Transferase</keyword>
<comment type="catalytic activity">
    <reaction evidence="9">
        <text>DNA(n) + a 2'-deoxyribonucleoside 5'-triphosphate = DNA(n+1) + diphosphate</text>
        <dbReference type="Rhea" id="RHEA:22508"/>
        <dbReference type="Rhea" id="RHEA-COMP:17339"/>
        <dbReference type="Rhea" id="RHEA-COMP:17340"/>
        <dbReference type="ChEBI" id="CHEBI:33019"/>
        <dbReference type="ChEBI" id="CHEBI:61560"/>
        <dbReference type="ChEBI" id="CHEBI:173112"/>
        <dbReference type="EC" id="2.7.7.7"/>
    </reaction>
</comment>
<dbReference type="Pfam" id="PF02811">
    <property type="entry name" value="PHP"/>
    <property type="match status" value="1"/>
</dbReference>
<dbReference type="GO" id="GO:0005737">
    <property type="term" value="C:cytoplasm"/>
    <property type="evidence" value="ECO:0007669"/>
    <property type="project" value="UniProtKB-SubCell"/>
</dbReference>
<comment type="caution">
    <text evidence="11">The sequence shown here is derived from an EMBL/GenBank/DDBJ whole genome shotgun (WGS) entry which is preliminary data.</text>
</comment>
<evidence type="ECO:0000256" key="1">
    <source>
        <dbReference type="ARBA" id="ARBA00004496"/>
    </source>
</evidence>
<dbReference type="Pfam" id="PF17657">
    <property type="entry name" value="DNA_pol3_finger"/>
    <property type="match status" value="1"/>
</dbReference>
<evidence type="ECO:0000256" key="7">
    <source>
        <dbReference type="ARBA" id="ARBA00022705"/>
    </source>
</evidence>
<dbReference type="NCBIfam" id="TIGR00594">
    <property type="entry name" value="polc"/>
    <property type="match status" value="1"/>
</dbReference>
<dbReference type="Pfam" id="PF01336">
    <property type="entry name" value="tRNA_anti-codon"/>
    <property type="match status" value="1"/>
</dbReference>
<keyword evidence="6" id="KW-0548">Nucleotidyltransferase</keyword>
<sequence>MPDPEFIHLRLHSEYSISDGIVRIDDAVQRAVADAMPALALTDLSNLFGMVKFYQSARSQGVKPILGCDVWMSNDSDRDRPSRLLLLAQNRDGFRRLSELLTRAYRENMYRGRAELRQTWFGESGTTGLIALSGAQLGDVGQALLAGNKDTAQAAASRWAALFPDRYYLEIQRSGHVEAENCLQATLPLALALDLPVVATHPIQFPERQDFKAHEARVCIAEGALLADRRRPRMFTEEQYFKTRAEMTALFADIPEALTNSVEIAKRCSLSMELGKSMLPQFPTPAGMTLDEHLRERSQEGLAGRMALLYPDVAEREKRYPEYQERLEFELGTIIQMGFPGYFLIVADFINWAKHNGVPVGPGRGSGAGSLVAYVLGITDIDPIPYDLLFERFLNPERVSMPDFDVDFCQDGRERVINYVKDKYGREAVSQIVTFGTLGSKSVIRDVGRVLDMPYLLCDQLSKLVPIEGVKPVSLQKALETEPQLKDRYDNEEDVRELFDLAQKLEDLTRNVGMHAGGVLIAPGKLTDFCPLYIAEGSDSAVSQFDKDDVEKAGLVKFDFLGLRTLTILDWAMRYVAALSPDGKAPFSLETLPLNDRRSYALLKACNTTAVFQLESRGMKDLIRRLQPDCFEDVVALVALFRPGPLESGMVDDFINRKHGKARVDYMHPTLEDTLKPTYGVIVYQEQVMQIAQVMGGYTLGSADLLRRAMGKKKAEEMAEHRDIFVNGAVAKGIDAKQATYIFDLMEKFAGYGFNKSHSAAYALVAYHTAYLKAHYPAAFMAATLSADMDATDKVKNFYEDTVANGLEVLPPDINLSGYRFAPENDKQIRYGLGAVKGTGEAAISAIVAAREKDGPFKDLFDLVRRVDKRSVNRRTLESLIRAGAFDSSDDHRAALLASVGMALEIAEQAAADINQVSLFGDLDNHPDSQPSLADVPRWHEKEKLLQEKTALGFYFSGHPFDAYAPELAGLAKLRLKDVAPSPQPVLLVGIISALRAQMTRRGKMAFVQLDDGTATLEVPVFNEVFERHREWLKEDRLLLVEGKVSKDDYSGGLRVMVDKLYDLAAARTRYAKSLKLAMNGQSSAGKLLDILQPYRSQEGGCPVRIAYHNGPAACELALGDNWRVELHDGLLEGLNGWLSRDNVRVEF</sequence>
<dbReference type="InterPro" id="IPR048472">
    <property type="entry name" value="DNA_pol_IIIA_C"/>
</dbReference>
<dbReference type="CDD" id="cd04485">
    <property type="entry name" value="DnaE_OBF"/>
    <property type="match status" value="1"/>
</dbReference>
<dbReference type="Proteomes" id="UP000286806">
    <property type="component" value="Unassembled WGS sequence"/>
</dbReference>
<dbReference type="SUPFAM" id="SSF89550">
    <property type="entry name" value="PHP domain-like"/>
    <property type="match status" value="1"/>
</dbReference>
<gene>
    <name evidence="11" type="ORF">SFMTTN_3351</name>
</gene>
<dbReference type="NCBIfam" id="NF004226">
    <property type="entry name" value="PRK05673.1"/>
    <property type="match status" value="1"/>
</dbReference>
<dbReference type="GO" id="GO:0003887">
    <property type="term" value="F:DNA-directed DNA polymerase activity"/>
    <property type="evidence" value="ECO:0007669"/>
    <property type="project" value="UniProtKB-KW"/>
</dbReference>
<dbReference type="InterPro" id="IPR004013">
    <property type="entry name" value="PHP_dom"/>
</dbReference>
<dbReference type="CDD" id="cd07433">
    <property type="entry name" value="PHP_PolIIIA_DnaE1"/>
    <property type="match status" value="1"/>
</dbReference>
<dbReference type="InterPro" id="IPR029460">
    <property type="entry name" value="DNAPol_HHH"/>
</dbReference>
<dbReference type="InterPro" id="IPR004365">
    <property type="entry name" value="NA-bd_OB_tRNA"/>
</dbReference>
<protein>
    <recommendedName>
        <fullName evidence="3">DNA polymerase III subunit alpha</fullName>
        <ecNumber evidence="2">2.7.7.7</ecNumber>
    </recommendedName>
</protein>
<evidence type="ECO:0000256" key="8">
    <source>
        <dbReference type="ARBA" id="ARBA00022932"/>
    </source>
</evidence>
<dbReference type="InterPro" id="IPR003141">
    <property type="entry name" value="Pol/His_phosphatase_N"/>
</dbReference>
<evidence type="ECO:0000256" key="3">
    <source>
        <dbReference type="ARBA" id="ARBA00019114"/>
    </source>
</evidence>
<keyword evidence="7" id="KW-0235">DNA replication</keyword>
<dbReference type="AlphaFoldDB" id="A0A401JHN3"/>
<evidence type="ECO:0000256" key="6">
    <source>
        <dbReference type="ARBA" id="ARBA00022695"/>
    </source>
</evidence>
<dbReference type="GO" id="GO:0008408">
    <property type="term" value="F:3'-5' exonuclease activity"/>
    <property type="evidence" value="ECO:0007669"/>
    <property type="project" value="InterPro"/>
</dbReference>
<evidence type="ECO:0000259" key="10">
    <source>
        <dbReference type="SMART" id="SM00481"/>
    </source>
</evidence>
<dbReference type="RefSeq" id="WP_124706275.1">
    <property type="nucleotide sequence ID" value="NZ_BGOW01000046.1"/>
</dbReference>
<evidence type="ECO:0000256" key="4">
    <source>
        <dbReference type="ARBA" id="ARBA00022490"/>
    </source>
</evidence>
<keyword evidence="8" id="KW-0239">DNA-directed DNA polymerase</keyword>
<reference evidence="11 12" key="1">
    <citation type="journal article" date="2019" name="Front. Microbiol.">
        <title>Genomes of Neutrophilic Sulfur-Oxidizing Chemolithoautotrophs Representing 9 Proteobacterial Species From 8 Genera.</title>
        <authorList>
            <person name="Watanabe T."/>
            <person name="Kojima H."/>
            <person name="Umezawa K."/>
            <person name="Hori C."/>
            <person name="Takasuka T.E."/>
            <person name="Kato Y."/>
            <person name="Fukui M."/>
        </authorList>
    </citation>
    <scope>NUCLEOTIDE SEQUENCE [LARGE SCALE GENOMIC DNA]</scope>
    <source>
        <strain evidence="11 12">TTN</strain>
    </source>
</reference>
<dbReference type="InterPro" id="IPR041931">
    <property type="entry name" value="DNA_pol3_alpha_thumb_dom"/>
</dbReference>
<dbReference type="Gene3D" id="3.20.20.140">
    <property type="entry name" value="Metal-dependent hydrolases"/>
    <property type="match status" value="1"/>
</dbReference>
<dbReference type="Pfam" id="PF07733">
    <property type="entry name" value="DNA_pol3_alpha"/>
    <property type="match status" value="1"/>
</dbReference>
<dbReference type="GO" id="GO:0003676">
    <property type="term" value="F:nucleic acid binding"/>
    <property type="evidence" value="ECO:0007669"/>
    <property type="project" value="InterPro"/>
</dbReference>
<dbReference type="PANTHER" id="PTHR32294:SF0">
    <property type="entry name" value="DNA POLYMERASE III SUBUNIT ALPHA"/>
    <property type="match status" value="1"/>
</dbReference>
<accession>A0A401JHN3</accession>
<dbReference type="GO" id="GO:0006260">
    <property type="term" value="P:DNA replication"/>
    <property type="evidence" value="ECO:0007669"/>
    <property type="project" value="UniProtKB-KW"/>
</dbReference>
<dbReference type="EC" id="2.7.7.7" evidence="2"/>